<evidence type="ECO:0000313" key="3">
    <source>
        <dbReference type="Proteomes" id="UP001558652"/>
    </source>
</evidence>
<evidence type="ECO:0000313" key="2">
    <source>
        <dbReference type="EMBL" id="KAL1124123.1"/>
    </source>
</evidence>
<dbReference type="EMBL" id="JBFDAA010000011">
    <property type="protein sequence ID" value="KAL1124123.1"/>
    <property type="molecule type" value="Genomic_DNA"/>
</dbReference>
<dbReference type="Gene3D" id="3.50.50.60">
    <property type="entry name" value="FAD/NAD(P)-binding domain"/>
    <property type="match status" value="2"/>
</dbReference>
<proteinExistence type="predicted"/>
<dbReference type="SUPFAM" id="SSF54373">
    <property type="entry name" value="FAD-linked reductases, C-terminal domain"/>
    <property type="match status" value="1"/>
</dbReference>
<dbReference type="PANTHER" id="PTHR10742">
    <property type="entry name" value="FLAVIN MONOAMINE OXIDASE"/>
    <property type="match status" value="1"/>
</dbReference>
<accession>A0ABD0YSE5</accession>
<gene>
    <name evidence="2" type="ORF">AAG570_001893</name>
</gene>
<dbReference type="SUPFAM" id="SSF51905">
    <property type="entry name" value="FAD/NAD(P)-binding domain"/>
    <property type="match status" value="1"/>
</dbReference>
<dbReference type="AlphaFoldDB" id="A0ABD0YSE5"/>
<dbReference type="InterPro" id="IPR036188">
    <property type="entry name" value="FAD/NAD-bd_sf"/>
</dbReference>
<dbReference type="PANTHER" id="PTHR10742:SF416">
    <property type="entry name" value="SPERMINE OXIDASE"/>
    <property type="match status" value="1"/>
</dbReference>
<feature type="domain" description="Amine oxidase" evidence="1">
    <location>
        <begin position="309"/>
        <end position="430"/>
    </location>
</feature>
<dbReference type="Proteomes" id="UP001558652">
    <property type="component" value="Unassembled WGS sequence"/>
</dbReference>
<feature type="domain" description="Amine oxidase" evidence="1">
    <location>
        <begin position="27"/>
        <end position="305"/>
    </location>
</feature>
<reference evidence="2 3" key="1">
    <citation type="submission" date="2024-07" db="EMBL/GenBank/DDBJ databases">
        <title>Chromosome-level genome assembly of the water stick insect Ranatra chinensis (Heteroptera: Nepidae).</title>
        <authorList>
            <person name="Liu X."/>
        </authorList>
    </citation>
    <scope>NUCLEOTIDE SEQUENCE [LARGE SCALE GENOMIC DNA]</scope>
    <source>
        <strain evidence="2">Cailab_2021Rc</strain>
        <tissue evidence="2">Muscle</tissue>
    </source>
</reference>
<dbReference type="Gene3D" id="3.90.660.10">
    <property type="match status" value="1"/>
</dbReference>
<keyword evidence="3" id="KW-1185">Reference proteome</keyword>
<organism evidence="2 3">
    <name type="scientific">Ranatra chinensis</name>
    <dbReference type="NCBI Taxonomy" id="642074"/>
    <lineage>
        <taxon>Eukaryota</taxon>
        <taxon>Metazoa</taxon>
        <taxon>Ecdysozoa</taxon>
        <taxon>Arthropoda</taxon>
        <taxon>Hexapoda</taxon>
        <taxon>Insecta</taxon>
        <taxon>Pterygota</taxon>
        <taxon>Neoptera</taxon>
        <taxon>Paraneoptera</taxon>
        <taxon>Hemiptera</taxon>
        <taxon>Heteroptera</taxon>
        <taxon>Panheteroptera</taxon>
        <taxon>Nepomorpha</taxon>
        <taxon>Nepidae</taxon>
        <taxon>Ranatrinae</taxon>
        <taxon>Ranatra</taxon>
    </lineage>
</organism>
<sequence length="462" mass="50638">MRQAICDPCFVDRSRPQPRVVIIGAGIAGLTAADRLSKCGLENIVVCEAINRPGGRIHSCWIRESVAELGAEWIHGGNNSNPIFTMATTEGLLTPPLSYNKKSRYPLYLTSEGRALETPVARVTSRVFRNMKKKAEMMFSLEKDRTESLMDYMSRELEAEVKAIREENREDVERGLWGLINSIKCRMGAELTDISANLYGSFIKIPGESVIVPSGFIGVLGPAMKSISPKTIKFCKPVRMVVWGEGCNRALVRCCDGEDIQADYVVVTVSLGVLKSTPDFFQPPLPQEKQDAIDKVGISTVEEVHGGCGTLLRVTVAGREALETELLSEQELAKDMTMLLRRFTGDATLPWPVGIIRSKWTESPYFRGSNSYLGAGARVEDQCQLGCPVPGPRHPAAPIILFAGEATCPGHFGSAQGAYFSGIREADRILKLTHHWGGPPPPLYPECDPCAYIPPKDPCILS</sequence>
<dbReference type="InterPro" id="IPR050281">
    <property type="entry name" value="Flavin_monoamine_oxidase"/>
</dbReference>
<dbReference type="InterPro" id="IPR002937">
    <property type="entry name" value="Amino_oxidase"/>
</dbReference>
<protein>
    <recommendedName>
        <fullName evidence="1">Amine oxidase domain-containing protein</fullName>
    </recommendedName>
</protein>
<name>A0ABD0YSE5_9HEMI</name>
<dbReference type="Pfam" id="PF01593">
    <property type="entry name" value="Amino_oxidase"/>
    <property type="match status" value="2"/>
</dbReference>
<evidence type="ECO:0000259" key="1">
    <source>
        <dbReference type="Pfam" id="PF01593"/>
    </source>
</evidence>
<comment type="caution">
    <text evidence="2">The sequence shown here is derived from an EMBL/GenBank/DDBJ whole genome shotgun (WGS) entry which is preliminary data.</text>
</comment>